<evidence type="ECO:0000256" key="2">
    <source>
        <dbReference type="ARBA" id="ARBA00022801"/>
    </source>
</evidence>
<dbReference type="Pfam" id="PF00266">
    <property type="entry name" value="Aminotran_5"/>
    <property type="match status" value="1"/>
</dbReference>
<evidence type="ECO:0000259" key="4">
    <source>
        <dbReference type="Pfam" id="PF00266"/>
    </source>
</evidence>
<evidence type="ECO:0000313" key="6">
    <source>
        <dbReference type="Proteomes" id="UP001338309"/>
    </source>
</evidence>
<dbReference type="InterPro" id="IPR015421">
    <property type="entry name" value="PyrdxlP-dep_Trfase_major"/>
</dbReference>
<dbReference type="InterPro" id="IPR000192">
    <property type="entry name" value="Aminotrans_V_dom"/>
</dbReference>
<evidence type="ECO:0000313" key="5">
    <source>
        <dbReference type="EMBL" id="GMQ29711.1"/>
    </source>
</evidence>
<feature type="domain" description="Aminotransferase class V" evidence="4">
    <location>
        <begin position="55"/>
        <end position="355"/>
    </location>
</feature>
<dbReference type="Gene3D" id="3.90.1150.10">
    <property type="entry name" value="Aspartate Aminotransferase, domain 1"/>
    <property type="match status" value="1"/>
</dbReference>
<name>A0ABQ6PP39_9BACT</name>
<dbReference type="Proteomes" id="UP001338309">
    <property type="component" value="Unassembled WGS sequence"/>
</dbReference>
<gene>
    <name evidence="5" type="ORF">Aconfl_23540</name>
</gene>
<dbReference type="InterPro" id="IPR015424">
    <property type="entry name" value="PyrdxlP-dep_Trfase"/>
</dbReference>
<dbReference type="RefSeq" id="WP_338224432.1">
    <property type="nucleotide sequence ID" value="NZ_BTPD01000007.1"/>
</dbReference>
<keyword evidence="3" id="KW-0663">Pyridoxal phosphate</keyword>
<sequence>MTLLCQKSFFSLDSEVSYLNNAYRGPILKKSEEASLRDLEGMRKPYLVQSEDFFLGVDRVKGLFADLIHGQRRQVAIVPSTSYGFAVALNNLGNSSRKKAIAVSDEFPSGYFSLKKWTEENEGELAVIHPDAKAETLGADWNERVLQSIDEDTAVVLISSVHWMNGVAFDLEAIGKKCKETGTVFIVDGTQSVGIQPMDVKRFGIDALICATYKWLLGPYSLALAYFGELFNSGKPLEESWMNRTNSRNFSGLTDYQETYLPGAARYDVGETSHFLTLPILEQSLLQILEWTPEAMVVYARELKKRLAEFQQERGLHLSMDRYHADHLFALTLPHGTDPQEVKRQLEQAKVYVSVRGTSLRVSVNVFNDQRDVESLMGALDSRKKF</sequence>
<dbReference type="InterPro" id="IPR010111">
    <property type="entry name" value="Kynureninase"/>
</dbReference>
<keyword evidence="6" id="KW-1185">Reference proteome</keyword>
<keyword evidence="5" id="KW-0808">Transferase</keyword>
<comment type="caution">
    <text evidence="5">The sequence shown here is derived from an EMBL/GenBank/DDBJ whole genome shotgun (WGS) entry which is preliminary data.</text>
</comment>
<evidence type="ECO:0000256" key="3">
    <source>
        <dbReference type="ARBA" id="ARBA00022898"/>
    </source>
</evidence>
<dbReference type="EMBL" id="BTPD01000007">
    <property type="protein sequence ID" value="GMQ29711.1"/>
    <property type="molecule type" value="Genomic_DNA"/>
</dbReference>
<keyword evidence="5" id="KW-0032">Aminotransferase</keyword>
<dbReference type="PANTHER" id="PTHR14084:SF0">
    <property type="entry name" value="KYNURENINASE"/>
    <property type="match status" value="1"/>
</dbReference>
<dbReference type="SUPFAM" id="SSF53383">
    <property type="entry name" value="PLP-dependent transferases"/>
    <property type="match status" value="1"/>
</dbReference>
<protein>
    <submittedName>
        <fullName evidence="5">Aminotransferase class V-fold PLP-dependent enzyme</fullName>
    </submittedName>
</protein>
<dbReference type="InterPro" id="IPR015422">
    <property type="entry name" value="PyrdxlP-dep_Trfase_small"/>
</dbReference>
<keyword evidence="2" id="KW-0378">Hydrolase</keyword>
<proteinExistence type="predicted"/>
<evidence type="ECO:0000256" key="1">
    <source>
        <dbReference type="ARBA" id="ARBA00022642"/>
    </source>
</evidence>
<dbReference type="GO" id="GO:0008483">
    <property type="term" value="F:transaminase activity"/>
    <property type="evidence" value="ECO:0007669"/>
    <property type="project" value="UniProtKB-KW"/>
</dbReference>
<reference evidence="5 6" key="1">
    <citation type="submission" date="2023-08" db="EMBL/GenBank/DDBJ databases">
        <title>Draft genome sequence of Algoriphagus confluentis.</title>
        <authorList>
            <person name="Takatani N."/>
            <person name="Hosokawa M."/>
            <person name="Sawabe T."/>
        </authorList>
    </citation>
    <scope>NUCLEOTIDE SEQUENCE [LARGE SCALE GENOMIC DNA]</scope>
    <source>
        <strain evidence="5 6">NBRC 111222</strain>
    </source>
</reference>
<keyword evidence="1" id="KW-0662">Pyridine nucleotide biosynthesis</keyword>
<dbReference type="PANTHER" id="PTHR14084">
    <property type="entry name" value="KYNURENINASE"/>
    <property type="match status" value="1"/>
</dbReference>
<dbReference type="Gene3D" id="3.40.640.10">
    <property type="entry name" value="Type I PLP-dependent aspartate aminotransferase-like (Major domain)"/>
    <property type="match status" value="1"/>
</dbReference>
<organism evidence="5 6">
    <name type="scientific">Algoriphagus confluentis</name>
    <dbReference type="NCBI Taxonomy" id="1697556"/>
    <lineage>
        <taxon>Bacteria</taxon>
        <taxon>Pseudomonadati</taxon>
        <taxon>Bacteroidota</taxon>
        <taxon>Cytophagia</taxon>
        <taxon>Cytophagales</taxon>
        <taxon>Cyclobacteriaceae</taxon>
        <taxon>Algoriphagus</taxon>
    </lineage>
</organism>
<accession>A0ABQ6PP39</accession>